<reference evidence="3 4" key="1">
    <citation type="submission" date="2019-03" db="EMBL/GenBank/DDBJ databases">
        <title>Primorskyibacter sp. SS33 isolated from sediments.</title>
        <authorList>
            <person name="Xunke S."/>
        </authorList>
    </citation>
    <scope>NUCLEOTIDE SEQUENCE [LARGE SCALE GENOMIC DNA]</scope>
    <source>
        <strain evidence="3 4">SS33</strain>
    </source>
</reference>
<feature type="transmembrane region" description="Helical" evidence="1">
    <location>
        <begin position="91"/>
        <end position="114"/>
    </location>
</feature>
<dbReference type="OrthoDB" id="9814483at2"/>
<dbReference type="AlphaFoldDB" id="A0A4R5ZXM8"/>
<dbReference type="PANTHER" id="PTHR42709">
    <property type="entry name" value="ALKALINE PHOSPHATASE LIKE PROTEIN"/>
    <property type="match status" value="1"/>
</dbReference>
<gene>
    <name evidence="3" type="ORF">E2L08_15490</name>
</gene>
<sequence length="144" mass="15750">MEVFWSLAGMFAAAFGAATILPFQSEVVFATLQARDAVSLPVLIAVASVGNILGSIVNYLLGAGIERFRDRRWFPATPRQMDRAQDWYLRYGSWTLLLSWAPFGDAVTVAAGVLRTPFPLFLALVAIAKTGRYLVLAGLVDRIV</sequence>
<dbReference type="Pfam" id="PF09335">
    <property type="entry name" value="VTT_dom"/>
    <property type="match status" value="1"/>
</dbReference>
<evidence type="ECO:0000256" key="1">
    <source>
        <dbReference type="SAM" id="Phobius"/>
    </source>
</evidence>
<feature type="domain" description="VTT" evidence="2">
    <location>
        <begin position="39"/>
        <end position="141"/>
    </location>
</feature>
<comment type="caution">
    <text evidence="3">The sequence shown here is derived from an EMBL/GenBank/DDBJ whole genome shotgun (WGS) entry which is preliminary data.</text>
</comment>
<dbReference type="PANTHER" id="PTHR42709:SF4">
    <property type="entry name" value="INNER MEMBRANE PROTEIN YQAA"/>
    <property type="match status" value="1"/>
</dbReference>
<evidence type="ECO:0000259" key="2">
    <source>
        <dbReference type="Pfam" id="PF09335"/>
    </source>
</evidence>
<organism evidence="3 4">
    <name type="scientific">Palleronia sediminis</name>
    <dbReference type="NCBI Taxonomy" id="2547833"/>
    <lineage>
        <taxon>Bacteria</taxon>
        <taxon>Pseudomonadati</taxon>
        <taxon>Pseudomonadota</taxon>
        <taxon>Alphaproteobacteria</taxon>
        <taxon>Rhodobacterales</taxon>
        <taxon>Roseobacteraceae</taxon>
        <taxon>Palleronia</taxon>
    </lineage>
</organism>
<keyword evidence="1" id="KW-0812">Transmembrane</keyword>
<keyword evidence="1" id="KW-1133">Transmembrane helix</keyword>
<proteinExistence type="predicted"/>
<dbReference type="InterPro" id="IPR051311">
    <property type="entry name" value="DedA_domain"/>
</dbReference>
<dbReference type="EMBL" id="SNAA01000023">
    <property type="protein sequence ID" value="TDL75004.1"/>
    <property type="molecule type" value="Genomic_DNA"/>
</dbReference>
<name>A0A4R5ZXM8_9RHOB</name>
<dbReference type="Proteomes" id="UP000295701">
    <property type="component" value="Unassembled WGS sequence"/>
</dbReference>
<accession>A0A4R5ZXM8</accession>
<evidence type="ECO:0000313" key="3">
    <source>
        <dbReference type="EMBL" id="TDL75004.1"/>
    </source>
</evidence>
<evidence type="ECO:0000313" key="4">
    <source>
        <dbReference type="Proteomes" id="UP000295701"/>
    </source>
</evidence>
<feature type="transmembrane region" description="Helical" evidence="1">
    <location>
        <begin position="40"/>
        <end position="61"/>
    </location>
</feature>
<keyword evidence="1" id="KW-0472">Membrane</keyword>
<protein>
    <submittedName>
        <fullName evidence="3">DedA family protein</fullName>
    </submittedName>
</protein>
<dbReference type="RefSeq" id="WP_133398009.1">
    <property type="nucleotide sequence ID" value="NZ_SNAA01000023.1"/>
</dbReference>
<keyword evidence="4" id="KW-1185">Reference proteome</keyword>
<feature type="transmembrane region" description="Helical" evidence="1">
    <location>
        <begin position="120"/>
        <end position="140"/>
    </location>
</feature>
<dbReference type="InterPro" id="IPR032816">
    <property type="entry name" value="VTT_dom"/>
</dbReference>